<dbReference type="EMBL" id="JAUHHV010000006">
    <property type="protein sequence ID" value="KAK1420806.1"/>
    <property type="molecule type" value="Genomic_DNA"/>
</dbReference>
<name>A0AAD8KGT1_TARER</name>
<evidence type="ECO:0000313" key="2">
    <source>
        <dbReference type="Proteomes" id="UP001229421"/>
    </source>
</evidence>
<evidence type="ECO:0000313" key="1">
    <source>
        <dbReference type="EMBL" id="KAK1420806.1"/>
    </source>
</evidence>
<protein>
    <submittedName>
        <fullName evidence="1">Uncharacterized protein</fullName>
    </submittedName>
</protein>
<sequence>MKEKCGKSLEAARGKRNMRTFWNRHEDCKIGEQSGYQSSSLYNHPTFIQSHQFKKQATHSFINRQFYQKFSSIFKFLFILCSER</sequence>
<proteinExistence type="predicted"/>
<comment type="caution">
    <text evidence="1">The sequence shown here is derived from an EMBL/GenBank/DDBJ whole genome shotgun (WGS) entry which is preliminary data.</text>
</comment>
<accession>A0AAD8KGT1</accession>
<dbReference type="Proteomes" id="UP001229421">
    <property type="component" value="Unassembled WGS sequence"/>
</dbReference>
<organism evidence="1 2">
    <name type="scientific">Tagetes erecta</name>
    <name type="common">African marigold</name>
    <dbReference type="NCBI Taxonomy" id="13708"/>
    <lineage>
        <taxon>Eukaryota</taxon>
        <taxon>Viridiplantae</taxon>
        <taxon>Streptophyta</taxon>
        <taxon>Embryophyta</taxon>
        <taxon>Tracheophyta</taxon>
        <taxon>Spermatophyta</taxon>
        <taxon>Magnoliopsida</taxon>
        <taxon>eudicotyledons</taxon>
        <taxon>Gunneridae</taxon>
        <taxon>Pentapetalae</taxon>
        <taxon>asterids</taxon>
        <taxon>campanulids</taxon>
        <taxon>Asterales</taxon>
        <taxon>Asteraceae</taxon>
        <taxon>Asteroideae</taxon>
        <taxon>Heliantheae alliance</taxon>
        <taxon>Tageteae</taxon>
        <taxon>Tagetes</taxon>
    </lineage>
</organism>
<dbReference type="AlphaFoldDB" id="A0AAD8KGT1"/>
<reference evidence="1" key="1">
    <citation type="journal article" date="2023" name="bioRxiv">
        <title>Improved chromosome-level genome assembly for marigold (Tagetes erecta).</title>
        <authorList>
            <person name="Jiang F."/>
            <person name="Yuan L."/>
            <person name="Wang S."/>
            <person name="Wang H."/>
            <person name="Xu D."/>
            <person name="Wang A."/>
            <person name="Fan W."/>
        </authorList>
    </citation>
    <scope>NUCLEOTIDE SEQUENCE</scope>
    <source>
        <strain evidence="1">WSJ</strain>
        <tissue evidence="1">Leaf</tissue>
    </source>
</reference>
<keyword evidence="2" id="KW-1185">Reference proteome</keyword>
<gene>
    <name evidence="1" type="ORF">QVD17_22676</name>
</gene>